<dbReference type="RefSeq" id="WP_035347439.1">
    <property type="nucleotide sequence ID" value="NZ_BAUU01000058.1"/>
</dbReference>
<dbReference type="EMBL" id="BAUU01000058">
    <property type="protein sequence ID" value="GAE32859.1"/>
    <property type="molecule type" value="Genomic_DNA"/>
</dbReference>
<evidence type="ECO:0000313" key="2">
    <source>
        <dbReference type="Proteomes" id="UP000018895"/>
    </source>
</evidence>
<proteinExistence type="predicted"/>
<evidence type="ECO:0000313" key="1">
    <source>
        <dbReference type="EMBL" id="GAE32859.1"/>
    </source>
</evidence>
<dbReference type="Proteomes" id="UP000018895">
    <property type="component" value="Unassembled WGS sequence"/>
</dbReference>
<sequence>MPKDKKITQINGIFKVVDENTRKPKWSLDEDKLSKIVKNEECFYEITKDFYDMHDSVRFNAQIVLIEKEDLSGNVTQHYVISLGHFIYAHHFKYFPTNQSFHETIINQEFFQDVVEPFQNKLNTQSGDFFFNKR</sequence>
<dbReference type="STRING" id="1236971.JCM9152_4446"/>
<comment type="caution">
    <text evidence="1">The sequence shown here is derived from an EMBL/GenBank/DDBJ whole genome shotgun (WGS) entry which is preliminary data.</text>
</comment>
<dbReference type="AlphaFoldDB" id="W4QND9"/>
<protein>
    <submittedName>
        <fullName evidence="1">Uncharacterized protein</fullName>
    </submittedName>
</protein>
<organism evidence="1 2">
    <name type="scientific">Halalkalibacter hemicellulosilyticusJCM 9152</name>
    <dbReference type="NCBI Taxonomy" id="1236971"/>
    <lineage>
        <taxon>Bacteria</taxon>
        <taxon>Bacillati</taxon>
        <taxon>Bacillota</taxon>
        <taxon>Bacilli</taxon>
        <taxon>Bacillales</taxon>
        <taxon>Bacillaceae</taxon>
        <taxon>Halalkalibacter</taxon>
    </lineage>
</organism>
<gene>
    <name evidence="1" type="ORF">JCM9152_4446</name>
</gene>
<reference evidence="1" key="1">
    <citation type="journal article" date="2014" name="Genome Announc.">
        <title>Draft Genome Sequences of Three Alkaliphilic Bacillus Strains, Bacillus wakoensis JCM 9140T, Bacillus akibai JCM 9157T, and Bacillus hemicellulosilyticus JCM 9152T.</title>
        <authorList>
            <person name="Yuki M."/>
            <person name="Oshima K."/>
            <person name="Suda W."/>
            <person name="Oshida Y."/>
            <person name="Kitamura K."/>
            <person name="Iida T."/>
            <person name="Hattori M."/>
            <person name="Ohkuma M."/>
        </authorList>
    </citation>
    <scope>NUCLEOTIDE SEQUENCE [LARGE SCALE GENOMIC DNA]</scope>
    <source>
        <strain evidence="1">JCM 9152</strain>
    </source>
</reference>
<name>W4QND9_9BACI</name>
<keyword evidence="2" id="KW-1185">Reference proteome</keyword>
<accession>W4QND9</accession>